<dbReference type="SUPFAM" id="SSF52402">
    <property type="entry name" value="Adenine nucleotide alpha hydrolases-like"/>
    <property type="match status" value="1"/>
</dbReference>
<evidence type="ECO:0000256" key="6">
    <source>
        <dbReference type="ARBA" id="ARBA00048539"/>
    </source>
</evidence>
<dbReference type="Proteomes" id="UP000266188">
    <property type="component" value="Unassembled WGS sequence"/>
</dbReference>
<comment type="caution">
    <text evidence="9">The sequence shown here is derived from an EMBL/GenBank/DDBJ whole genome shotgun (WGS) entry which is preliminary data.</text>
</comment>
<dbReference type="PANTHER" id="PTHR43033">
    <property type="entry name" value="TRNA(ILE)-LYSIDINE SYNTHASE-RELATED"/>
    <property type="match status" value="1"/>
</dbReference>
<keyword evidence="4" id="KW-0547">Nucleotide-binding</keyword>
<dbReference type="OrthoDB" id="434144at2759"/>
<dbReference type="EMBL" id="MVGC01000088">
    <property type="protein sequence ID" value="RJE24245.1"/>
    <property type="molecule type" value="Genomic_DNA"/>
</dbReference>
<evidence type="ECO:0000256" key="3">
    <source>
        <dbReference type="ARBA" id="ARBA00022694"/>
    </source>
</evidence>
<proteinExistence type="inferred from homology"/>
<keyword evidence="10" id="KW-1185">Reference proteome</keyword>
<accession>A0A3A3A2I0</accession>
<dbReference type="InterPro" id="IPR012094">
    <property type="entry name" value="tRNA_Ile_lys_synt"/>
</dbReference>
<feature type="domain" description="tRNA(Ile)-lysidine/2-thiocytidine synthase N-terminal" evidence="8">
    <location>
        <begin position="247"/>
        <end position="293"/>
    </location>
</feature>
<sequence length="719" mass="80476">MAARQLLRQTSAGAITLQQFIEHFQQAWSDPLLSKKLEQPIPQRLGLAVSGGPDSMALAYLCKELEKSRLVGDLSVTAFVVDHKVREESSREAKTVSSWLEDLGITTEILELGWSKVPSRFETTARKLRFQALGRACRDRGIQTLLLGHHQDDNVETVITRMMLGATGPALSGMVHSTNLPECDWIYGVSQSGSSFSLRRSGMAPSSLPRIGIHPLLRQIESLPQIPATRENEILKYLPKEPQIATGGVLACRPFLSFTKANILATCEENNIPSVTDPTNFDPTLTTRNTIRSLLASDQLPRALQTTSILSLIRSKRKYIQGRTLLSDKLLEKCRIIDLNLHGGWLVIKFPASDELPGHLYADTADPALSTELPSTSETTEMSQSQFHPSLHVKSFTLRRIADLIAPRMKSKTTLPTFNWFTQFLFPSLESKSSVSPAEHQKQSKRRPAFTVGGVMFKPVTWKKSRPSKSPSPVVNKTHDENPGNSNPVSHTNAKSNAGPEPEPEPDPESGVEVDTNSNENIYILTRPPFMRHPHPPQPLPFYISVPRHPPLPANQSPSYHSEWKIWDYRFWIRINITPVETTPFSPTSTLTESLSESVIQDRDNSITFPISVRPFQSEDLDHVVNRVAGHFTLGAESEARVAGFMNYLNVIAPGVLRYTLPMITVDTGDGEQAVGFPTLHYRVSPKEYDFQLGGRQWKIGWEWKYKEIDTEVLQLMGW</sequence>
<dbReference type="InterPro" id="IPR012795">
    <property type="entry name" value="tRNA_Ile_lys_synt_N"/>
</dbReference>
<dbReference type="Pfam" id="PF01171">
    <property type="entry name" value="ATP_bind_3"/>
    <property type="match status" value="2"/>
</dbReference>
<dbReference type="HAMAP" id="MF_01161">
    <property type="entry name" value="tRNA_Ile_lys_synt"/>
    <property type="match status" value="1"/>
</dbReference>
<dbReference type="Gene3D" id="3.40.50.620">
    <property type="entry name" value="HUPs"/>
    <property type="match status" value="1"/>
</dbReference>
<dbReference type="STRING" id="2070753.A0A3A3A2I0"/>
<dbReference type="InterPro" id="IPR014729">
    <property type="entry name" value="Rossmann-like_a/b/a_fold"/>
</dbReference>
<dbReference type="GO" id="GO:0005524">
    <property type="term" value="F:ATP binding"/>
    <property type="evidence" value="ECO:0007669"/>
    <property type="project" value="UniProtKB-KW"/>
</dbReference>
<feature type="region of interest" description="Disordered" evidence="7">
    <location>
        <begin position="461"/>
        <end position="515"/>
    </location>
</feature>
<evidence type="ECO:0000313" key="10">
    <source>
        <dbReference type="Proteomes" id="UP000266188"/>
    </source>
</evidence>
<organism evidence="9 10">
    <name type="scientific">Aspergillus sclerotialis</name>
    <dbReference type="NCBI Taxonomy" id="2070753"/>
    <lineage>
        <taxon>Eukaryota</taxon>
        <taxon>Fungi</taxon>
        <taxon>Dikarya</taxon>
        <taxon>Ascomycota</taxon>
        <taxon>Pezizomycotina</taxon>
        <taxon>Eurotiomycetes</taxon>
        <taxon>Eurotiomycetidae</taxon>
        <taxon>Eurotiales</taxon>
        <taxon>Aspergillaceae</taxon>
        <taxon>Aspergillus</taxon>
        <taxon>Aspergillus subgen. Polypaecilum</taxon>
    </lineage>
</organism>
<feature type="domain" description="tRNA(Ile)-lysidine/2-thiocytidine synthase N-terminal" evidence="8">
    <location>
        <begin position="46"/>
        <end position="179"/>
    </location>
</feature>
<dbReference type="NCBIfam" id="TIGR02432">
    <property type="entry name" value="lysidine_TilS_N"/>
    <property type="match status" value="1"/>
</dbReference>
<dbReference type="AlphaFoldDB" id="A0A3A3A2I0"/>
<dbReference type="PANTHER" id="PTHR43033:SF1">
    <property type="entry name" value="TRNA(ILE)-LYSIDINE SYNTHASE-RELATED"/>
    <property type="match status" value="1"/>
</dbReference>
<evidence type="ECO:0000256" key="5">
    <source>
        <dbReference type="ARBA" id="ARBA00022840"/>
    </source>
</evidence>
<dbReference type="InterPro" id="IPR011063">
    <property type="entry name" value="TilS/TtcA_N"/>
</dbReference>
<dbReference type="GO" id="GO:0032267">
    <property type="term" value="F:tRNA(Ile)-lysidine synthase activity"/>
    <property type="evidence" value="ECO:0007669"/>
    <property type="project" value="UniProtKB-EC"/>
</dbReference>
<evidence type="ECO:0000313" key="9">
    <source>
        <dbReference type="EMBL" id="RJE24245.1"/>
    </source>
</evidence>
<evidence type="ECO:0000259" key="8">
    <source>
        <dbReference type="Pfam" id="PF01171"/>
    </source>
</evidence>
<dbReference type="EC" id="6.3.4.19" evidence="1"/>
<gene>
    <name evidence="9" type="ORF">PHISCL_03405</name>
</gene>
<comment type="catalytic activity">
    <reaction evidence="6">
        <text>cytidine(34) in tRNA(Ile2) + L-lysine + ATP = lysidine(34) in tRNA(Ile2) + AMP + diphosphate + H(+)</text>
        <dbReference type="Rhea" id="RHEA:43744"/>
        <dbReference type="Rhea" id="RHEA-COMP:10625"/>
        <dbReference type="Rhea" id="RHEA-COMP:10670"/>
        <dbReference type="ChEBI" id="CHEBI:15378"/>
        <dbReference type="ChEBI" id="CHEBI:30616"/>
        <dbReference type="ChEBI" id="CHEBI:32551"/>
        <dbReference type="ChEBI" id="CHEBI:33019"/>
        <dbReference type="ChEBI" id="CHEBI:82748"/>
        <dbReference type="ChEBI" id="CHEBI:83665"/>
        <dbReference type="ChEBI" id="CHEBI:456215"/>
        <dbReference type="EC" id="6.3.4.19"/>
    </reaction>
</comment>
<evidence type="ECO:0000256" key="1">
    <source>
        <dbReference type="ARBA" id="ARBA00013267"/>
    </source>
</evidence>
<keyword evidence="5" id="KW-0067">ATP-binding</keyword>
<keyword evidence="3" id="KW-0819">tRNA processing</keyword>
<evidence type="ECO:0000256" key="2">
    <source>
        <dbReference type="ARBA" id="ARBA00022598"/>
    </source>
</evidence>
<protein>
    <recommendedName>
        <fullName evidence="1">tRNA(Ile)-lysidine synthetase</fullName>
        <ecNumber evidence="1">6.3.4.19</ecNumber>
    </recommendedName>
</protein>
<feature type="compositionally biased region" description="Acidic residues" evidence="7">
    <location>
        <begin position="502"/>
        <end position="512"/>
    </location>
</feature>
<evidence type="ECO:0000256" key="7">
    <source>
        <dbReference type="SAM" id="MobiDB-lite"/>
    </source>
</evidence>
<dbReference type="CDD" id="cd01992">
    <property type="entry name" value="TilS_N"/>
    <property type="match status" value="1"/>
</dbReference>
<dbReference type="GO" id="GO:0008033">
    <property type="term" value="P:tRNA processing"/>
    <property type="evidence" value="ECO:0007669"/>
    <property type="project" value="UniProtKB-KW"/>
</dbReference>
<evidence type="ECO:0000256" key="4">
    <source>
        <dbReference type="ARBA" id="ARBA00022741"/>
    </source>
</evidence>
<keyword evidence="2" id="KW-0436">Ligase</keyword>
<reference evidence="10" key="1">
    <citation type="submission" date="2017-02" db="EMBL/GenBank/DDBJ databases">
        <authorList>
            <person name="Tafer H."/>
            <person name="Lopandic K."/>
        </authorList>
    </citation>
    <scope>NUCLEOTIDE SEQUENCE [LARGE SCALE GENOMIC DNA]</scope>
    <source>
        <strain evidence="10">CBS 366.77</strain>
    </source>
</reference>
<feature type="compositionally biased region" description="Polar residues" evidence="7">
    <location>
        <begin position="483"/>
        <end position="496"/>
    </location>
</feature>
<name>A0A3A3A2I0_9EURO</name>